<dbReference type="CDD" id="cd07341">
    <property type="entry name" value="M56_BlaR1_MecR1_like"/>
    <property type="match status" value="1"/>
</dbReference>
<dbReference type="RefSeq" id="WP_076692434.1">
    <property type="nucleotide sequence ID" value="NZ_JRWG01000004.1"/>
</dbReference>
<reference evidence="4 5" key="2">
    <citation type="journal article" date="2016" name="Int. J. Syst. Evol. Microbiol.">
        <title>Vitellibacter aquimaris sp. nov., a marine bacterium isolated from seawater.</title>
        <authorList>
            <person name="Thevarajoo S."/>
            <person name="Selvaratnam C."/>
            <person name="Goh K.M."/>
            <person name="Hong K.W."/>
            <person name="Chan X.Y."/>
            <person name="Chan K.G."/>
            <person name="Chong C.S."/>
        </authorList>
    </citation>
    <scope>NUCLEOTIDE SEQUENCE [LARGE SCALE GENOMIC DNA]</scope>
    <source>
        <strain evidence="4 5">D-24</strain>
    </source>
</reference>
<dbReference type="Proteomes" id="UP000070138">
    <property type="component" value="Unassembled WGS sequence"/>
</dbReference>
<dbReference type="SUPFAM" id="SSF74653">
    <property type="entry name" value="TolA/TonB C-terminal domain"/>
    <property type="match status" value="1"/>
</dbReference>
<evidence type="ECO:0000313" key="5">
    <source>
        <dbReference type="Proteomes" id="UP000070138"/>
    </source>
</evidence>
<gene>
    <name evidence="4" type="ORF">LS48_08520</name>
</gene>
<dbReference type="AlphaFoldDB" id="A0A137RHY7"/>
<dbReference type="InterPro" id="IPR052173">
    <property type="entry name" value="Beta-lactam_resp_regulator"/>
</dbReference>
<name>A0A137RHY7_9FLAO</name>
<dbReference type="STRING" id="1548749.LS48_08520"/>
<reference evidence="5" key="1">
    <citation type="submission" date="2014-10" db="EMBL/GenBank/DDBJ databases">
        <title>Genome sequencing of Vitellibacter sp. D-24.</title>
        <authorList>
            <person name="Thevarajoo S."/>
            <person name="Selvaratnam C."/>
            <person name="Goh K.M."/>
            <person name="Chong C.S."/>
        </authorList>
    </citation>
    <scope>NUCLEOTIDE SEQUENCE [LARGE SCALE GENOMIC DNA]</scope>
    <source>
        <strain evidence="5">D-24</strain>
    </source>
</reference>
<dbReference type="InterPro" id="IPR037682">
    <property type="entry name" value="TonB_C"/>
</dbReference>
<dbReference type="PANTHER" id="PTHR34978">
    <property type="entry name" value="POSSIBLE SENSOR-TRANSDUCER PROTEIN BLAR"/>
    <property type="match status" value="1"/>
</dbReference>
<dbReference type="PANTHER" id="PTHR34978:SF3">
    <property type="entry name" value="SLR0241 PROTEIN"/>
    <property type="match status" value="1"/>
</dbReference>
<keyword evidence="1" id="KW-0812">Transmembrane</keyword>
<dbReference type="Pfam" id="PF03544">
    <property type="entry name" value="TonB_C"/>
    <property type="match status" value="1"/>
</dbReference>
<keyword evidence="1" id="KW-0472">Membrane</keyword>
<evidence type="ECO:0008006" key="6">
    <source>
        <dbReference type="Google" id="ProtNLM"/>
    </source>
</evidence>
<dbReference type="InterPro" id="IPR008756">
    <property type="entry name" value="Peptidase_M56"/>
</dbReference>
<sequence>MIHTLFQIFVFQVLFLAVYDLFLKKETFFNLNRLYLLIAPILGFILPFVSLGFIQQRIPQEYIIQLPAVVIGGGVSEMVSSGNNWWIPNFTALWIFGMVLSALLLCVKFYKIIKLKFTANTQKFPKFKLVTLPKTDIAFSFFNSIFLGENISEENKASIIAHEKIHIEQKHSLDLLFFEMLRIVFWFNPMIYLFQNRIATLHEYIADAKVTIQKDKKQYYQSLLSEVFQTEKISFINTFFNQSLIKKRIIMLQKSKSTKTAQFKYLLLLPIICGMLVYTACSNDPKAEEQKNVSQSDSEVMNKINELAEAIMKKGEMTPEEEKALKLLTTEAQPGDKVYTSVQEYLNETEDTLRINKNQDYLIAEIEKVPTYPGCSGDNETLKKCFTKRISAFIGENFNTKLGKDLGLTGRQRIVVQFKIDKSGSIADVKAKAPKPELEAEAIRIVQKLPQMQPGEQDGKKVSVIYSLPIVFEVK</sequence>
<feature type="domain" description="Peptidase M56" evidence="3">
    <location>
        <begin position="150"/>
        <end position="252"/>
    </location>
</feature>
<evidence type="ECO:0000313" key="4">
    <source>
        <dbReference type="EMBL" id="KXN99100.1"/>
    </source>
</evidence>
<feature type="transmembrane region" description="Helical" evidence="1">
    <location>
        <begin position="85"/>
        <end position="107"/>
    </location>
</feature>
<keyword evidence="1" id="KW-1133">Transmembrane helix</keyword>
<dbReference type="OrthoDB" id="1522859at2"/>
<feature type="transmembrane region" description="Helical" evidence="1">
    <location>
        <begin position="34"/>
        <end position="54"/>
    </location>
</feature>
<dbReference type="GO" id="GO:0055085">
    <property type="term" value="P:transmembrane transport"/>
    <property type="evidence" value="ECO:0007669"/>
    <property type="project" value="InterPro"/>
</dbReference>
<dbReference type="PATRIC" id="fig|1548749.3.peg.1791"/>
<proteinExistence type="predicted"/>
<protein>
    <recommendedName>
        <fullName evidence="6">BlaR1 peptidase M56</fullName>
    </recommendedName>
</protein>
<evidence type="ECO:0000259" key="2">
    <source>
        <dbReference type="Pfam" id="PF03544"/>
    </source>
</evidence>
<feature type="transmembrane region" description="Helical" evidence="1">
    <location>
        <begin position="6"/>
        <end position="22"/>
    </location>
</feature>
<keyword evidence="5" id="KW-1185">Reference proteome</keyword>
<dbReference type="Pfam" id="PF05569">
    <property type="entry name" value="Peptidase_M56"/>
    <property type="match status" value="1"/>
</dbReference>
<comment type="caution">
    <text evidence="4">The sequence shown here is derived from an EMBL/GenBank/DDBJ whole genome shotgun (WGS) entry which is preliminary data.</text>
</comment>
<evidence type="ECO:0000259" key="3">
    <source>
        <dbReference type="Pfam" id="PF05569"/>
    </source>
</evidence>
<dbReference type="Gene3D" id="3.30.1150.10">
    <property type="match status" value="1"/>
</dbReference>
<organism evidence="4 5">
    <name type="scientific">Aequorivita aquimaris</name>
    <dbReference type="NCBI Taxonomy" id="1548749"/>
    <lineage>
        <taxon>Bacteria</taxon>
        <taxon>Pseudomonadati</taxon>
        <taxon>Bacteroidota</taxon>
        <taxon>Flavobacteriia</taxon>
        <taxon>Flavobacteriales</taxon>
        <taxon>Flavobacteriaceae</taxon>
        <taxon>Aequorivita</taxon>
    </lineage>
</organism>
<accession>A0A137RHY7</accession>
<feature type="transmembrane region" description="Helical" evidence="1">
    <location>
        <begin position="263"/>
        <end position="280"/>
    </location>
</feature>
<evidence type="ECO:0000256" key="1">
    <source>
        <dbReference type="SAM" id="Phobius"/>
    </source>
</evidence>
<dbReference type="EMBL" id="JRWG01000004">
    <property type="protein sequence ID" value="KXN99100.1"/>
    <property type="molecule type" value="Genomic_DNA"/>
</dbReference>
<feature type="domain" description="TonB C-terminal" evidence="2">
    <location>
        <begin position="413"/>
        <end position="473"/>
    </location>
</feature>